<dbReference type="PANTHER" id="PTHR43429">
    <property type="entry name" value="PYRIDINE NUCLEOTIDE-DISULFIDE OXIDOREDUCTASE DOMAIN-CONTAINING"/>
    <property type="match status" value="1"/>
</dbReference>
<dbReference type="AlphaFoldDB" id="A0A1V6M262"/>
<feature type="domain" description="FAD/NAD(P)-binding" evidence="5">
    <location>
        <begin position="1"/>
        <end position="290"/>
    </location>
</feature>
<evidence type="ECO:0000256" key="3">
    <source>
        <dbReference type="ARBA" id="ARBA00022630"/>
    </source>
</evidence>
<dbReference type="InterPro" id="IPR023753">
    <property type="entry name" value="FAD/NAD-binding_dom"/>
</dbReference>
<dbReference type="InterPro" id="IPR036188">
    <property type="entry name" value="FAD/NAD-bd_sf"/>
</dbReference>
<dbReference type="Pfam" id="PF07992">
    <property type="entry name" value="Pyr_redox_2"/>
    <property type="match status" value="1"/>
</dbReference>
<dbReference type="InterPro" id="IPR016156">
    <property type="entry name" value="FAD/NAD-linked_Rdtase_dimer_sf"/>
</dbReference>
<evidence type="ECO:0008006" key="9">
    <source>
        <dbReference type="Google" id="ProtNLM"/>
    </source>
</evidence>
<dbReference type="Gene3D" id="3.30.390.30">
    <property type="match status" value="1"/>
</dbReference>
<sequence>MVIGNGVAGTEAAKTIRKRDPLAEIKIFTQEHYPFYSRPRIPELLAGTIALDTFFVYNREWYDKNKIQLSLNSVVKEIDSGNHKILLTDGSNFTYNKLLLAMGSRGALPPIEGIDTVKGVFTLRSVEDVMAIRRCATNAKTATLIGGGLLGIEAGNGLRKLGTSVTVVEVSDRLLPRQLDGEGAATLQKQMEGMGLTFILDAKSKCIREKGHKKILELADGRIIESDFILVSAGIVPNIILARTAGISVNKGILVNDHLETNIPGIYGAGDVAEYKGRIYGIWPAAQRQGVVAGINMAGGHEIYGGTVPSTTLKVAGIRLTSMGDILSEDNGVEQIKRTNPEKCLYKKLFIKQKRLVGAILLGDNKNASDLAQLMEKKVDIENHKEEILEPDFNINSLLK</sequence>
<name>A0A1V6M262_9BACT</name>
<dbReference type="Pfam" id="PF18267">
    <property type="entry name" value="Rubredoxin_C"/>
    <property type="match status" value="1"/>
</dbReference>
<evidence type="ECO:0000259" key="5">
    <source>
        <dbReference type="Pfam" id="PF07992"/>
    </source>
</evidence>
<gene>
    <name evidence="7" type="ORF">BIY37_02960</name>
</gene>
<feature type="domain" description="NADH-rubredoxin oxidoreductase C-terminal" evidence="6">
    <location>
        <begin position="309"/>
        <end position="378"/>
    </location>
</feature>
<dbReference type="PANTHER" id="PTHR43429:SF3">
    <property type="entry name" value="NITRITE REDUCTASE [NAD(P)H]"/>
    <property type="match status" value="1"/>
</dbReference>
<dbReference type="GO" id="GO:0016491">
    <property type="term" value="F:oxidoreductase activity"/>
    <property type="evidence" value="ECO:0007669"/>
    <property type="project" value="InterPro"/>
</dbReference>
<evidence type="ECO:0000256" key="1">
    <source>
        <dbReference type="ARBA" id="ARBA00001974"/>
    </source>
</evidence>
<proteinExistence type="inferred from homology"/>
<keyword evidence="4" id="KW-0274">FAD</keyword>
<evidence type="ECO:0000256" key="4">
    <source>
        <dbReference type="ARBA" id="ARBA00022827"/>
    </source>
</evidence>
<evidence type="ECO:0000256" key="2">
    <source>
        <dbReference type="ARBA" id="ARBA00006442"/>
    </source>
</evidence>
<comment type="similarity">
    <text evidence="2">Belongs to the FAD-dependent oxidoreductase family.</text>
</comment>
<comment type="cofactor">
    <cofactor evidence="1">
        <name>FAD</name>
        <dbReference type="ChEBI" id="CHEBI:57692"/>
    </cofactor>
</comment>
<dbReference type="InterPro" id="IPR050260">
    <property type="entry name" value="FAD-bd_OxRdtase"/>
</dbReference>
<comment type="caution">
    <text evidence="7">The sequence shown here is derived from an EMBL/GenBank/DDBJ whole genome shotgun (WGS) entry which is preliminary data.</text>
</comment>
<dbReference type="EMBL" id="MJUW02000031">
    <property type="protein sequence ID" value="OQD46501.1"/>
    <property type="molecule type" value="Genomic_DNA"/>
</dbReference>
<dbReference type="Proteomes" id="UP000242219">
    <property type="component" value="Unassembled WGS sequence"/>
</dbReference>
<dbReference type="SUPFAM" id="SSF51905">
    <property type="entry name" value="FAD/NAD(P)-binding domain"/>
    <property type="match status" value="2"/>
</dbReference>
<dbReference type="PRINTS" id="PR00469">
    <property type="entry name" value="PNDRDTASEII"/>
</dbReference>
<dbReference type="PRINTS" id="PR00368">
    <property type="entry name" value="FADPNR"/>
</dbReference>
<dbReference type="InterPro" id="IPR041575">
    <property type="entry name" value="Rubredoxin_C"/>
</dbReference>
<accession>A0A1V6M262</accession>
<organism evidence="7 8">
    <name type="scientific">Candidatus Brocadia sapporoensis</name>
    <dbReference type="NCBI Taxonomy" id="392547"/>
    <lineage>
        <taxon>Bacteria</taxon>
        <taxon>Pseudomonadati</taxon>
        <taxon>Planctomycetota</taxon>
        <taxon>Candidatus Brocadiia</taxon>
        <taxon>Candidatus Brocadiales</taxon>
        <taxon>Candidatus Brocadiaceae</taxon>
        <taxon>Candidatus Brocadia</taxon>
    </lineage>
</organism>
<reference evidence="7 8" key="1">
    <citation type="journal article" date="2016" name="Genome Announc.">
        <title>Draft Genome Sequence of the Anaerobic Ammonium-Oxidizing Bacterium 'Candidatus Brocadia sp. 40'.</title>
        <authorList>
            <person name="Ali M."/>
            <person name="Haroon M.F."/>
            <person name="Narita Y."/>
            <person name="Zhang L."/>
            <person name="Rangel Shaw D."/>
            <person name="Okabe S."/>
            <person name="Saikaly P.E."/>
        </authorList>
    </citation>
    <scope>NUCLEOTIDE SEQUENCE [LARGE SCALE GENOMIC DNA]</scope>
    <source>
        <strain evidence="7 8">40</strain>
    </source>
</reference>
<dbReference type="Gene3D" id="3.50.50.60">
    <property type="entry name" value="FAD/NAD(P)-binding domain"/>
    <property type="match status" value="2"/>
</dbReference>
<evidence type="ECO:0000313" key="7">
    <source>
        <dbReference type="EMBL" id="OQD46501.1"/>
    </source>
</evidence>
<evidence type="ECO:0000313" key="8">
    <source>
        <dbReference type="Proteomes" id="UP000242219"/>
    </source>
</evidence>
<protein>
    <recommendedName>
        <fullName evidence="9">NAD(P)/FAD-dependent oxidoreductase</fullName>
    </recommendedName>
</protein>
<keyword evidence="3" id="KW-0285">Flavoprotein</keyword>
<keyword evidence="8" id="KW-1185">Reference proteome</keyword>
<evidence type="ECO:0000259" key="6">
    <source>
        <dbReference type="Pfam" id="PF18267"/>
    </source>
</evidence>